<evidence type="ECO:0000313" key="8">
    <source>
        <dbReference type="EMBL" id="GAA2188664.1"/>
    </source>
</evidence>
<accession>A0ABP5N0B7</accession>
<feature type="transmembrane region" description="Helical" evidence="6">
    <location>
        <begin position="131"/>
        <end position="152"/>
    </location>
</feature>
<keyword evidence="3 6" id="KW-0812">Transmembrane</keyword>
<feature type="transmembrane region" description="Helical" evidence="6">
    <location>
        <begin position="15"/>
        <end position="36"/>
    </location>
</feature>
<keyword evidence="9" id="KW-1185">Reference proteome</keyword>
<keyword evidence="5 6" id="KW-0472">Membrane</keyword>
<comment type="caution">
    <text evidence="8">The sequence shown here is derived from an EMBL/GenBank/DDBJ whole genome shotgun (WGS) entry which is preliminary data.</text>
</comment>
<evidence type="ECO:0000256" key="5">
    <source>
        <dbReference type="ARBA" id="ARBA00023136"/>
    </source>
</evidence>
<sequence>MSSHTHALRASPRGLFRAFAIAEAFTWAGLIAALILRATDTADIVSVAGGLHGFVFLCYGVTTVFVWVNQRWRFALGATGLLLAIVPFATVPFEMMIDRKGLLNGTWRLAPGGENPRSFPEHVQAWILRNVMLSIVVLVVLVAVLFITLLWLGPPIPKGE</sequence>
<gene>
    <name evidence="8" type="ORF">GCM10009786_18640</name>
</gene>
<comment type="subcellular location">
    <subcellularLocation>
        <location evidence="1">Cell membrane</location>
        <topology evidence="1">Multi-pass membrane protein</topology>
    </subcellularLocation>
</comment>
<reference evidence="9" key="1">
    <citation type="journal article" date="2019" name="Int. J. Syst. Evol. Microbiol.">
        <title>The Global Catalogue of Microorganisms (GCM) 10K type strain sequencing project: providing services to taxonomists for standard genome sequencing and annotation.</title>
        <authorList>
            <consortium name="The Broad Institute Genomics Platform"/>
            <consortium name="The Broad Institute Genome Sequencing Center for Infectious Disease"/>
            <person name="Wu L."/>
            <person name="Ma J."/>
        </authorList>
    </citation>
    <scope>NUCLEOTIDE SEQUENCE [LARGE SCALE GENOMIC DNA]</scope>
    <source>
        <strain evidence="9">JCM 14919</strain>
    </source>
</reference>
<evidence type="ECO:0000256" key="2">
    <source>
        <dbReference type="ARBA" id="ARBA00022475"/>
    </source>
</evidence>
<dbReference type="Proteomes" id="UP001501084">
    <property type="component" value="Unassembled WGS sequence"/>
</dbReference>
<feature type="transmembrane region" description="Helical" evidence="6">
    <location>
        <begin position="48"/>
        <end position="68"/>
    </location>
</feature>
<proteinExistence type="predicted"/>
<organism evidence="8 9">
    <name type="scientific">Leucobacter alluvii</name>
    <dbReference type="NCBI Taxonomy" id="340321"/>
    <lineage>
        <taxon>Bacteria</taxon>
        <taxon>Bacillati</taxon>
        <taxon>Actinomycetota</taxon>
        <taxon>Actinomycetes</taxon>
        <taxon>Micrococcales</taxon>
        <taxon>Microbacteriaceae</taxon>
        <taxon>Leucobacter</taxon>
    </lineage>
</organism>
<dbReference type="EMBL" id="BAAAOP010000006">
    <property type="protein sequence ID" value="GAA2188664.1"/>
    <property type="molecule type" value="Genomic_DNA"/>
</dbReference>
<dbReference type="PANTHER" id="PTHR40077">
    <property type="entry name" value="MEMBRANE PROTEIN-RELATED"/>
    <property type="match status" value="1"/>
</dbReference>
<dbReference type="RefSeq" id="WP_346058127.1">
    <property type="nucleotide sequence ID" value="NZ_BAAAOP010000006.1"/>
</dbReference>
<evidence type="ECO:0000313" key="9">
    <source>
        <dbReference type="Proteomes" id="UP001501084"/>
    </source>
</evidence>
<dbReference type="PANTHER" id="PTHR40077:SF1">
    <property type="entry name" value="MEMBRANE PROTEIN"/>
    <property type="match status" value="1"/>
</dbReference>
<evidence type="ECO:0000256" key="4">
    <source>
        <dbReference type="ARBA" id="ARBA00022989"/>
    </source>
</evidence>
<evidence type="ECO:0000259" key="7">
    <source>
        <dbReference type="Pfam" id="PF12823"/>
    </source>
</evidence>
<keyword evidence="2" id="KW-1003">Cell membrane</keyword>
<keyword evidence="4 6" id="KW-1133">Transmembrane helix</keyword>
<dbReference type="Pfam" id="PF12823">
    <property type="entry name" value="DUF3817"/>
    <property type="match status" value="1"/>
</dbReference>
<evidence type="ECO:0000256" key="1">
    <source>
        <dbReference type="ARBA" id="ARBA00004651"/>
    </source>
</evidence>
<name>A0ABP5N0B7_9MICO</name>
<protein>
    <submittedName>
        <fullName evidence="8">DUF3817 domain-containing protein</fullName>
    </submittedName>
</protein>
<evidence type="ECO:0000256" key="3">
    <source>
        <dbReference type="ARBA" id="ARBA00022692"/>
    </source>
</evidence>
<dbReference type="InterPro" id="IPR023845">
    <property type="entry name" value="DUF3817_TM"/>
</dbReference>
<dbReference type="NCBIfam" id="TIGR03954">
    <property type="entry name" value="integ_memb_HG"/>
    <property type="match status" value="1"/>
</dbReference>
<evidence type="ECO:0000256" key="6">
    <source>
        <dbReference type="SAM" id="Phobius"/>
    </source>
</evidence>
<feature type="transmembrane region" description="Helical" evidence="6">
    <location>
        <begin position="74"/>
        <end position="93"/>
    </location>
</feature>
<feature type="domain" description="DUF3817" evidence="7">
    <location>
        <begin position="15"/>
        <end position="98"/>
    </location>
</feature>